<comment type="caution">
    <text evidence="2">The sequence shown here is derived from an EMBL/GenBank/DDBJ whole genome shotgun (WGS) entry which is preliminary data.</text>
</comment>
<accession>A0AA88YKJ1</accession>
<keyword evidence="1" id="KW-0472">Membrane</keyword>
<feature type="transmembrane region" description="Helical" evidence="1">
    <location>
        <begin position="72"/>
        <end position="93"/>
    </location>
</feature>
<name>A0AA88YKJ1_PINIB</name>
<keyword evidence="1" id="KW-0812">Transmembrane</keyword>
<feature type="transmembrane region" description="Helical" evidence="1">
    <location>
        <begin position="105"/>
        <end position="129"/>
    </location>
</feature>
<organism evidence="2 3">
    <name type="scientific">Pinctada imbricata</name>
    <name type="common">Atlantic pearl-oyster</name>
    <name type="synonym">Pinctada martensii</name>
    <dbReference type="NCBI Taxonomy" id="66713"/>
    <lineage>
        <taxon>Eukaryota</taxon>
        <taxon>Metazoa</taxon>
        <taxon>Spiralia</taxon>
        <taxon>Lophotrochozoa</taxon>
        <taxon>Mollusca</taxon>
        <taxon>Bivalvia</taxon>
        <taxon>Autobranchia</taxon>
        <taxon>Pteriomorphia</taxon>
        <taxon>Pterioida</taxon>
        <taxon>Pterioidea</taxon>
        <taxon>Pteriidae</taxon>
        <taxon>Pinctada</taxon>
    </lineage>
</organism>
<reference evidence="2" key="1">
    <citation type="submission" date="2019-08" db="EMBL/GenBank/DDBJ databases">
        <title>The improved chromosome-level genome for the pearl oyster Pinctada fucata martensii using PacBio sequencing and Hi-C.</title>
        <authorList>
            <person name="Zheng Z."/>
        </authorList>
    </citation>
    <scope>NUCLEOTIDE SEQUENCE</scope>
    <source>
        <strain evidence="2">ZZ-2019</strain>
        <tissue evidence="2">Adductor muscle</tissue>
    </source>
</reference>
<evidence type="ECO:0000313" key="3">
    <source>
        <dbReference type="Proteomes" id="UP001186944"/>
    </source>
</evidence>
<dbReference type="Proteomes" id="UP001186944">
    <property type="component" value="Unassembled WGS sequence"/>
</dbReference>
<evidence type="ECO:0000313" key="2">
    <source>
        <dbReference type="EMBL" id="KAK3103092.1"/>
    </source>
</evidence>
<dbReference type="EMBL" id="VSWD01000005">
    <property type="protein sequence ID" value="KAK3103092.1"/>
    <property type="molecule type" value="Genomic_DNA"/>
</dbReference>
<gene>
    <name evidence="2" type="ORF">FSP39_016389</name>
</gene>
<sequence>MSGICQHGDLVVCIAHCIANKCVDKKLTEDKRKWVIFFAIRMWISYIVDALAVVLVWVKIGLPDWTDEYKVYIILYVCVVLCFVISLSVLAGIKWQSLADEYSPKLWRTLFVVFKTTNFIDVLFLYYLADFRTTYGTLTCIVAIIDMILCTFEILRVLCCFCDWCPCAYHADPRASCLCFNCTYCNKREEDYVSQRTQSC</sequence>
<keyword evidence="3" id="KW-1185">Reference proteome</keyword>
<dbReference type="AlphaFoldDB" id="A0AA88YKJ1"/>
<keyword evidence="1" id="KW-1133">Transmembrane helix</keyword>
<proteinExistence type="predicted"/>
<feature type="transmembrane region" description="Helical" evidence="1">
    <location>
        <begin position="34"/>
        <end position="60"/>
    </location>
</feature>
<protein>
    <submittedName>
        <fullName evidence="2">Uncharacterized protein</fullName>
    </submittedName>
</protein>
<evidence type="ECO:0000256" key="1">
    <source>
        <dbReference type="SAM" id="Phobius"/>
    </source>
</evidence>
<feature type="transmembrane region" description="Helical" evidence="1">
    <location>
        <begin position="135"/>
        <end position="155"/>
    </location>
</feature>